<protein>
    <submittedName>
        <fullName evidence="2">Uncharacterized protein</fullName>
    </submittedName>
</protein>
<name>A0A409XIK1_PSICY</name>
<reference evidence="2 3" key="1">
    <citation type="journal article" date="2018" name="Evol. Lett.">
        <title>Horizontal gene cluster transfer increased hallucinogenic mushroom diversity.</title>
        <authorList>
            <person name="Reynolds H.T."/>
            <person name="Vijayakumar V."/>
            <person name="Gluck-Thaler E."/>
            <person name="Korotkin H.B."/>
            <person name="Matheny P.B."/>
            <person name="Slot J.C."/>
        </authorList>
    </citation>
    <scope>NUCLEOTIDE SEQUENCE [LARGE SCALE GENOMIC DNA]</scope>
    <source>
        <strain evidence="2 3">2631</strain>
    </source>
</reference>
<organism evidence="2 3">
    <name type="scientific">Psilocybe cyanescens</name>
    <dbReference type="NCBI Taxonomy" id="93625"/>
    <lineage>
        <taxon>Eukaryota</taxon>
        <taxon>Fungi</taxon>
        <taxon>Dikarya</taxon>
        <taxon>Basidiomycota</taxon>
        <taxon>Agaricomycotina</taxon>
        <taxon>Agaricomycetes</taxon>
        <taxon>Agaricomycetidae</taxon>
        <taxon>Agaricales</taxon>
        <taxon>Agaricineae</taxon>
        <taxon>Strophariaceae</taxon>
        <taxon>Psilocybe</taxon>
    </lineage>
</organism>
<accession>A0A409XIK1</accession>
<dbReference type="InParanoid" id="A0A409XIK1"/>
<proteinExistence type="predicted"/>
<dbReference type="Proteomes" id="UP000283269">
    <property type="component" value="Unassembled WGS sequence"/>
</dbReference>
<dbReference type="OrthoDB" id="3265734at2759"/>
<evidence type="ECO:0000313" key="2">
    <source>
        <dbReference type="EMBL" id="PPQ90570.1"/>
    </source>
</evidence>
<evidence type="ECO:0000256" key="1">
    <source>
        <dbReference type="SAM" id="MobiDB-lite"/>
    </source>
</evidence>
<sequence>MDQVGEPRHVIKIDDRDPSIFYSNNTWSLGGCQNEYLGTTTRTNKVGAFVRLSFTGTKIVIFGTIDSAASGASPMSLFSLDNDHTQELLQKQTDSVQYQQKLYESPDLAQGTHVLVVTILSVPSVKAYFTFDWAECHTKPTLSYHPTCDISTASPTEQFGDLHPVMLNTSHQGVQMVIRLDDRDCTISYSADTWSLEENNSEYLATTTRTTRPGAFMRIPFIGTKITVFGTIDALDCGKSPTALFSLDGGNGKMSSQNQTKAVQYQQRFYESPDLEPGPHVLVVTVTSVPSTGAPFIFDYAEYYPCDMFPLSLPLTPTTVATGQPSVDSNQVVANSDNHSKASQPMFKIDNRDLTISYSSNTWSLGGNDNEYLGTTTRTHLAGASMRIPFIGTKIMIFGTIDSTEMGESPVSLFIIDGGRHSQEFHQKQNSKSQWQKKFYESPNLPLGPHVLEVIIISAPSTRAHFTFDYAQYFPFDSTSMSTQDAIMNDQRASGALESEHSLFMKGEHFSAQSSGITDMEQRDINSNKAFEDNKTFLLSDELRQLQISSPESSFSTLHTSASAHSVSSTSEDWWQISEASGSGPMIQTTTTTADSGSTTQSKAVASTTISELLSPQHAMDREVSLGSSTSPVKANSPLLAKPMSRVRGFLFRG</sequence>
<dbReference type="AlphaFoldDB" id="A0A409XIK1"/>
<comment type="caution">
    <text evidence="2">The sequence shown here is derived from an EMBL/GenBank/DDBJ whole genome shotgun (WGS) entry which is preliminary data.</text>
</comment>
<dbReference type="STRING" id="93625.A0A409XIK1"/>
<feature type="region of interest" description="Disordered" evidence="1">
    <location>
        <begin position="582"/>
        <end position="601"/>
    </location>
</feature>
<dbReference type="Gene3D" id="2.60.120.260">
    <property type="entry name" value="Galactose-binding domain-like"/>
    <property type="match status" value="3"/>
</dbReference>
<dbReference type="EMBL" id="NHYD01001616">
    <property type="protein sequence ID" value="PPQ90570.1"/>
    <property type="molecule type" value="Genomic_DNA"/>
</dbReference>
<feature type="compositionally biased region" description="Low complexity" evidence="1">
    <location>
        <begin position="589"/>
        <end position="601"/>
    </location>
</feature>
<evidence type="ECO:0000313" key="3">
    <source>
        <dbReference type="Proteomes" id="UP000283269"/>
    </source>
</evidence>
<keyword evidence="3" id="KW-1185">Reference proteome</keyword>
<gene>
    <name evidence="2" type="ORF">CVT25_015884</name>
</gene>